<dbReference type="EMBL" id="JBHULS010000001">
    <property type="protein sequence ID" value="MFD2550267.1"/>
    <property type="molecule type" value="Genomic_DNA"/>
</dbReference>
<dbReference type="InterPro" id="IPR001789">
    <property type="entry name" value="Sig_transdc_resp-reg_receiver"/>
</dbReference>
<evidence type="ECO:0000313" key="3">
    <source>
        <dbReference type="EMBL" id="MFD2550267.1"/>
    </source>
</evidence>
<keyword evidence="4" id="KW-1185">Reference proteome</keyword>
<dbReference type="SUPFAM" id="SSF52172">
    <property type="entry name" value="CheY-like"/>
    <property type="match status" value="1"/>
</dbReference>
<dbReference type="RefSeq" id="WP_376890975.1">
    <property type="nucleotide sequence ID" value="NZ_JBHULS010000001.1"/>
</dbReference>
<organism evidence="3 4">
    <name type="scientific">Bizionia sediminis</name>
    <dbReference type="NCBI Taxonomy" id="1737064"/>
    <lineage>
        <taxon>Bacteria</taxon>
        <taxon>Pseudomonadati</taxon>
        <taxon>Bacteroidota</taxon>
        <taxon>Flavobacteriia</taxon>
        <taxon>Flavobacteriales</taxon>
        <taxon>Flavobacteriaceae</taxon>
        <taxon>Bizionia</taxon>
    </lineage>
</organism>
<feature type="modified residue" description="4-aspartylphosphate" evidence="1">
    <location>
        <position position="61"/>
    </location>
</feature>
<name>A0ABW5KNB3_9FLAO</name>
<reference evidence="4" key="1">
    <citation type="journal article" date="2019" name="Int. J. Syst. Evol. Microbiol.">
        <title>The Global Catalogue of Microorganisms (GCM) 10K type strain sequencing project: providing services to taxonomists for standard genome sequencing and annotation.</title>
        <authorList>
            <consortium name="The Broad Institute Genomics Platform"/>
            <consortium name="The Broad Institute Genome Sequencing Center for Infectious Disease"/>
            <person name="Wu L."/>
            <person name="Ma J."/>
        </authorList>
    </citation>
    <scope>NUCLEOTIDE SEQUENCE [LARGE SCALE GENOMIC DNA]</scope>
    <source>
        <strain evidence="4">KCTC 42587</strain>
    </source>
</reference>
<evidence type="ECO:0000256" key="1">
    <source>
        <dbReference type="PROSITE-ProRule" id="PRU00169"/>
    </source>
</evidence>
<dbReference type="Pfam" id="PF00072">
    <property type="entry name" value="Response_reg"/>
    <property type="match status" value="1"/>
</dbReference>
<dbReference type="PANTHER" id="PTHR43228">
    <property type="entry name" value="TWO-COMPONENT RESPONSE REGULATOR"/>
    <property type="match status" value="1"/>
</dbReference>
<accession>A0ABW5KNB3</accession>
<gene>
    <name evidence="3" type="ORF">ACFSQP_00435</name>
</gene>
<evidence type="ECO:0000259" key="2">
    <source>
        <dbReference type="PROSITE" id="PS50110"/>
    </source>
</evidence>
<proteinExistence type="predicted"/>
<sequence>MNKIAIIDDNLIFRKVTSMHLQKLGFLTDDILVFENGQEIFDFIKHHINNIAQLPKTLFLDLNMPIMDGWDFLKQLQQLKIEHLYQPQIYIVTSSVDDKDYNDAMRSQSVHGFLVKPINAASLQGLLQKHNS</sequence>
<dbReference type="Proteomes" id="UP001597472">
    <property type="component" value="Unassembled WGS sequence"/>
</dbReference>
<evidence type="ECO:0000313" key="4">
    <source>
        <dbReference type="Proteomes" id="UP001597472"/>
    </source>
</evidence>
<dbReference type="Gene3D" id="3.40.50.2300">
    <property type="match status" value="1"/>
</dbReference>
<dbReference type="PROSITE" id="PS50110">
    <property type="entry name" value="RESPONSE_REGULATORY"/>
    <property type="match status" value="1"/>
</dbReference>
<keyword evidence="1" id="KW-0597">Phosphoprotein</keyword>
<feature type="domain" description="Response regulatory" evidence="2">
    <location>
        <begin position="3"/>
        <end position="131"/>
    </location>
</feature>
<dbReference type="InterPro" id="IPR011006">
    <property type="entry name" value="CheY-like_superfamily"/>
</dbReference>
<comment type="caution">
    <text evidence="3">The sequence shown here is derived from an EMBL/GenBank/DDBJ whole genome shotgun (WGS) entry which is preliminary data.</text>
</comment>
<dbReference type="PANTHER" id="PTHR43228:SF1">
    <property type="entry name" value="TWO-COMPONENT RESPONSE REGULATOR ARR22"/>
    <property type="match status" value="1"/>
</dbReference>
<dbReference type="SMART" id="SM00448">
    <property type="entry name" value="REC"/>
    <property type="match status" value="1"/>
</dbReference>
<protein>
    <submittedName>
        <fullName evidence="3">Response regulator</fullName>
    </submittedName>
</protein>
<dbReference type="InterPro" id="IPR052048">
    <property type="entry name" value="ST_Response_Regulator"/>
</dbReference>